<evidence type="ECO:0000313" key="6">
    <source>
        <dbReference type="Proteomes" id="UP001148313"/>
    </source>
</evidence>
<dbReference type="InterPro" id="IPR036390">
    <property type="entry name" value="WH_DNA-bd_sf"/>
</dbReference>
<dbReference type="RefSeq" id="WP_271087588.1">
    <property type="nucleotide sequence ID" value="NZ_JAPJZH010000001.1"/>
</dbReference>
<keyword evidence="1" id="KW-0805">Transcription regulation</keyword>
<keyword evidence="6" id="KW-1185">Reference proteome</keyword>
<dbReference type="Pfam" id="PF12840">
    <property type="entry name" value="HTH_20"/>
    <property type="match status" value="1"/>
</dbReference>
<comment type="caution">
    <text evidence="5">The sequence shown here is derived from an EMBL/GenBank/DDBJ whole genome shotgun (WGS) entry which is preliminary data.</text>
</comment>
<dbReference type="InterPro" id="IPR011991">
    <property type="entry name" value="ArsR-like_HTH"/>
</dbReference>
<dbReference type="InterPro" id="IPR051011">
    <property type="entry name" value="Metal_resp_trans_reg"/>
</dbReference>
<dbReference type="Gene3D" id="1.10.10.10">
    <property type="entry name" value="Winged helix-like DNA-binding domain superfamily/Winged helix DNA-binding domain"/>
    <property type="match status" value="1"/>
</dbReference>
<keyword evidence="2" id="KW-0238">DNA-binding</keyword>
<dbReference type="PRINTS" id="PR00778">
    <property type="entry name" value="HTHARSR"/>
</dbReference>
<accession>A0ABT4VIR1</accession>
<sequence>MDMKIALNALSALSQQTRMEVFRLLVRAGDEGMLSGEIGEVLGVRQNTMSTNLAILLNAGLVRNERQGRSVRYFADFEGIRSLLAFLLEDCCGGQPERCGPLLDEIAFAC</sequence>
<dbReference type="EMBL" id="JAPJZH010000001">
    <property type="protein sequence ID" value="MDA4844065.1"/>
    <property type="molecule type" value="Genomic_DNA"/>
</dbReference>
<dbReference type="Proteomes" id="UP001148313">
    <property type="component" value="Unassembled WGS sequence"/>
</dbReference>
<name>A0ABT4VIR1_9HYPH</name>
<gene>
    <name evidence="5" type="ORF">OOZ53_01830</name>
</gene>
<dbReference type="InterPro" id="IPR036388">
    <property type="entry name" value="WH-like_DNA-bd_sf"/>
</dbReference>
<dbReference type="PANTHER" id="PTHR43132">
    <property type="entry name" value="ARSENICAL RESISTANCE OPERON REPRESSOR ARSR-RELATED"/>
    <property type="match status" value="1"/>
</dbReference>
<dbReference type="SMART" id="SM00418">
    <property type="entry name" value="HTH_ARSR"/>
    <property type="match status" value="1"/>
</dbReference>
<evidence type="ECO:0000259" key="4">
    <source>
        <dbReference type="PROSITE" id="PS50987"/>
    </source>
</evidence>
<dbReference type="PROSITE" id="PS50987">
    <property type="entry name" value="HTH_ARSR_2"/>
    <property type="match status" value="1"/>
</dbReference>
<dbReference type="NCBIfam" id="NF033788">
    <property type="entry name" value="HTH_metalloreg"/>
    <property type="match status" value="1"/>
</dbReference>
<evidence type="ECO:0000256" key="1">
    <source>
        <dbReference type="ARBA" id="ARBA00023015"/>
    </source>
</evidence>
<organism evidence="5 6">
    <name type="scientific">Hoeflea poritis</name>
    <dbReference type="NCBI Taxonomy" id="2993659"/>
    <lineage>
        <taxon>Bacteria</taxon>
        <taxon>Pseudomonadati</taxon>
        <taxon>Pseudomonadota</taxon>
        <taxon>Alphaproteobacteria</taxon>
        <taxon>Hyphomicrobiales</taxon>
        <taxon>Rhizobiaceae</taxon>
        <taxon>Hoeflea</taxon>
    </lineage>
</organism>
<dbReference type="CDD" id="cd00090">
    <property type="entry name" value="HTH_ARSR"/>
    <property type="match status" value="1"/>
</dbReference>
<evidence type="ECO:0000256" key="3">
    <source>
        <dbReference type="ARBA" id="ARBA00023163"/>
    </source>
</evidence>
<dbReference type="InterPro" id="IPR001845">
    <property type="entry name" value="HTH_ArsR_DNA-bd_dom"/>
</dbReference>
<proteinExistence type="predicted"/>
<dbReference type="PANTHER" id="PTHR43132:SF2">
    <property type="entry name" value="ARSENICAL RESISTANCE OPERON REPRESSOR ARSR-RELATED"/>
    <property type="match status" value="1"/>
</dbReference>
<evidence type="ECO:0000256" key="2">
    <source>
        <dbReference type="ARBA" id="ARBA00023125"/>
    </source>
</evidence>
<feature type="domain" description="HTH arsR-type" evidence="4">
    <location>
        <begin position="1"/>
        <end position="95"/>
    </location>
</feature>
<keyword evidence="3" id="KW-0804">Transcription</keyword>
<evidence type="ECO:0000313" key="5">
    <source>
        <dbReference type="EMBL" id="MDA4844065.1"/>
    </source>
</evidence>
<reference evidence="5" key="1">
    <citation type="submission" date="2022-11" db="EMBL/GenBank/DDBJ databases">
        <title>Hoeflea poritis sp. nov., isolated from scleractinian coral Porites lutea.</title>
        <authorList>
            <person name="Zhang G."/>
            <person name="Wei Q."/>
            <person name="Cai L."/>
        </authorList>
    </citation>
    <scope>NUCLEOTIDE SEQUENCE</scope>
    <source>
        <strain evidence="5">E7-10</strain>
    </source>
</reference>
<protein>
    <submittedName>
        <fullName evidence="5">Metalloregulator ArsR/SmtB family transcription factor</fullName>
    </submittedName>
</protein>
<dbReference type="SUPFAM" id="SSF46785">
    <property type="entry name" value="Winged helix' DNA-binding domain"/>
    <property type="match status" value="1"/>
</dbReference>